<gene>
    <name evidence="2" type="ORF">BGZ99_004502</name>
</gene>
<accession>A0A9P6RK90</accession>
<proteinExistence type="predicted"/>
<protein>
    <submittedName>
        <fullName evidence="2">Uncharacterized protein</fullName>
    </submittedName>
</protein>
<name>A0A9P6RK90_9FUNG</name>
<sequence length="90" mass="10663">MATKSKYHQSRNPHLRRGFVALTWIWDLFTAEEELKDSNNHSPKCLKRKNDPDETSRFSSQDLKKAKQMCWLPQLQDTDEDTSRLLEDLI</sequence>
<comment type="caution">
    <text evidence="2">The sequence shown here is derived from an EMBL/GenBank/DDBJ whole genome shotgun (WGS) entry which is preliminary data.</text>
</comment>
<evidence type="ECO:0000313" key="2">
    <source>
        <dbReference type="EMBL" id="KAG0320438.1"/>
    </source>
</evidence>
<evidence type="ECO:0000256" key="1">
    <source>
        <dbReference type="SAM" id="MobiDB-lite"/>
    </source>
</evidence>
<dbReference type="EMBL" id="JAAAIP010000282">
    <property type="protein sequence ID" value="KAG0320438.1"/>
    <property type="molecule type" value="Genomic_DNA"/>
</dbReference>
<reference evidence="2" key="1">
    <citation type="journal article" date="2020" name="Fungal Divers.">
        <title>Resolving the Mortierellaceae phylogeny through synthesis of multi-gene phylogenetics and phylogenomics.</title>
        <authorList>
            <person name="Vandepol N."/>
            <person name="Liber J."/>
            <person name="Desiro A."/>
            <person name="Na H."/>
            <person name="Kennedy M."/>
            <person name="Barry K."/>
            <person name="Grigoriev I.V."/>
            <person name="Miller A.N."/>
            <person name="O'Donnell K."/>
            <person name="Stajich J.E."/>
            <person name="Bonito G."/>
        </authorList>
    </citation>
    <scope>NUCLEOTIDE SEQUENCE</scope>
    <source>
        <strain evidence="2">REB-010B</strain>
    </source>
</reference>
<keyword evidence="3" id="KW-1185">Reference proteome</keyword>
<feature type="non-terminal residue" evidence="2">
    <location>
        <position position="90"/>
    </location>
</feature>
<evidence type="ECO:0000313" key="3">
    <source>
        <dbReference type="Proteomes" id="UP000738325"/>
    </source>
</evidence>
<organism evidence="2 3">
    <name type="scientific">Dissophora globulifera</name>
    <dbReference type="NCBI Taxonomy" id="979702"/>
    <lineage>
        <taxon>Eukaryota</taxon>
        <taxon>Fungi</taxon>
        <taxon>Fungi incertae sedis</taxon>
        <taxon>Mucoromycota</taxon>
        <taxon>Mortierellomycotina</taxon>
        <taxon>Mortierellomycetes</taxon>
        <taxon>Mortierellales</taxon>
        <taxon>Mortierellaceae</taxon>
        <taxon>Dissophora</taxon>
    </lineage>
</organism>
<feature type="region of interest" description="Disordered" evidence="1">
    <location>
        <begin position="37"/>
        <end position="62"/>
    </location>
</feature>
<dbReference type="Proteomes" id="UP000738325">
    <property type="component" value="Unassembled WGS sequence"/>
</dbReference>
<dbReference type="AlphaFoldDB" id="A0A9P6RK90"/>